<dbReference type="EMBL" id="CM023488">
    <property type="protein sequence ID" value="KAH6924648.1"/>
    <property type="molecule type" value="Genomic_DNA"/>
</dbReference>
<reference evidence="1" key="1">
    <citation type="submission" date="2020-05" db="EMBL/GenBank/DDBJ databases">
        <title>Large-scale comparative analyses of tick genomes elucidate their genetic diversity and vector capacities.</title>
        <authorList>
            <person name="Jia N."/>
            <person name="Wang J."/>
            <person name="Shi W."/>
            <person name="Du L."/>
            <person name="Sun Y."/>
            <person name="Zhan W."/>
            <person name="Jiang J."/>
            <person name="Wang Q."/>
            <person name="Zhang B."/>
            <person name="Ji P."/>
            <person name="Sakyi L.B."/>
            <person name="Cui X."/>
            <person name="Yuan T."/>
            <person name="Jiang B."/>
            <person name="Yang W."/>
            <person name="Lam T.T.-Y."/>
            <person name="Chang Q."/>
            <person name="Ding S."/>
            <person name="Wang X."/>
            <person name="Zhu J."/>
            <person name="Ruan X."/>
            <person name="Zhao L."/>
            <person name="Wei J."/>
            <person name="Que T."/>
            <person name="Du C."/>
            <person name="Cheng J."/>
            <person name="Dai P."/>
            <person name="Han X."/>
            <person name="Huang E."/>
            <person name="Gao Y."/>
            <person name="Liu J."/>
            <person name="Shao H."/>
            <person name="Ye R."/>
            <person name="Li L."/>
            <person name="Wei W."/>
            <person name="Wang X."/>
            <person name="Wang C."/>
            <person name="Yang T."/>
            <person name="Huo Q."/>
            <person name="Li W."/>
            <person name="Guo W."/>
            <person name="Chen H."/>
            <person name="Zhou L."/>
            <person name="Ni X."/>
            <person name="Tian J."/>
            <person name="Zhou Y."/>
            <person name="Sheng Y."/>
            <person name="Liu T."/>
            <person name="Pan Y."/>
            <person name="Xia L."/>
            <person name="Li J."/>
            <person name="Zhao F."/>
            <person name="Cao W."/>
        </authorList>
    </citation>
    <scope>NUCLEOTIDE SEQUENCE</scope>
    <source>
        <strain evidence="1">Hyas-2018</strain>
    </source>
</reference>
<sequence length="434" mass="48355">MTSTYPTTGLGMVDDVAGLDSPGSAAAAVVATIVNFTSDVTVETSTSSGDRRSMSSKRERVDLAPGHMSVAIQVLDFLNVAYMPIVIYMGLIGNILSLVTFLFTKLRSRTSSLYMGSLAVSDSGFLIMLSFAWLHERGINVYQHGLCVVTVFFTAVFSCWSVWLTVSFTAERFVAVRYPLWKLQTSSPNRRPRLVIGATAFLSLALNAPLLLFVRVGDGEYSDCGLHPEYESALYYLNIVDTVITFIVPFLLITFMNFMIGRAIYLFYLRYKKQRGPSDIQMECRDFASSTSRRNGDTVVSKDGTITATSGGGIAHATQISVTRMLLLVSTVFIILNLPSYVMRIYVFLLSLGHSELPATAHNSLPYVLQRYFMILYYTNFAINFVLYNASSRMFRVTLCEYMQGRWLALRESMAGMRSSLGRPSTSQQEDIII</sequence>
<name>A0ACB7RTD7_HYAAI</name>
<keyword evidence="2" id="KW-1185">Reference proteome</keyword>
<dbReference type="Proteomes" id="UP000821845">
    <property type="component" value="Chromosome 8"/>
</dbReference>
<organism evidence="1 2">
    <name type="scientific">Hyalomma asiaticum</name>
    <name type="common">Tick</name>
    <dbReference type="NCBI Taxonomy" id="266040"/>
    <lineage>
        <taxon>Eukaryota</taxon>
        <taxon>Metazoa</taxon>
        <taxon>Ecdysozoa</taxon>
        <taxon>Arthropoda</taxon>
        <taxon>Chelicerata</taxon>
        <taxon>Arachnida</taxon>
        <taxon>Acari</taxon>
        <taxon>Parasitiformes</taxon>
        <taxon>Ixodida</taxon>
        <taxon>Ixodoidea</taxon>
        <taxon>Ixodidae</taxon>
        <taxon>Hyalomminae</taxon>
        <taxon>Hyalomma</taxon>
    </lineage>
</organism>
<proteinExistence type="predicted"/>
<evidence type="ECO:0000313" key="2">
    <source>
        <dbReference type="Proteomes" id="UP000821845"/>
    </source>
</evidence>
<gene>
    <name evidence="1" type="ORF">HPB50_021789</name>
</gene>
<comment type="caution">
    <text evidence="1">The sequence shown here is derived from an EMBL/GenBank/DDBJ whole genome shotgun (WGS) entry which is preliminary data.</text>
</comment>
<accession>A0ACB7RTD7</accession>
<evidence type="ECO:0000313" key="1">
    <source>
        <dbReference type="EMBL" id="KAH6924648.1"/>
    </source>
</evidence>
<protein>
    <submittedName>
        <fullName evidence="1">Uncharacterized protein</fullName>
    </submittedName>
</protein>